<protein>
    <submittedName>
        <fullName evidence="2">Uncharacterized protein</fullName>
    </submittedName>
</protein>
<dbReference type="EMBL" id="LAZR01024829">
    <property type="protein sequence ID" value="KKL73870.1"/>
    <property type="molecule type" value="Genomic_DNA"/>
</dbReference>
<name>A0A0F9GWY4_9ZZZZ</name>
<keyword evidence="1" id="KW-0812">Transmembrane</keyword>
<organism evidence="2">
    <name type="scientific">marine sediment metagenome</name>
    <dbReference type="NCBI Taxonomy" id="412755"/>
    <lineage>
        <taxon>unclassified sequences</taxon>
        <taxon>metagenomes</taxon>
        <taxon>ecological metagenomes</taxon>
    </lineage>
</organism>
<proteinExistence type="predicted"/>
<evidence type="ECO:0000256" key="1">
    <source>
        <dbReference type="SAM" id="Phobius"/>
    </source>
</evidence>
<reference evidence="2" key="1">
    <citation type="journal article" date="2015" name="Nature">
        <title>Complex archaea that bridge the gap between prokaryotes and eukaryotes.</title>
        <authorList>
            <person name="Spang A."/>
            <person name="Saw J.H."/>
            <person name="Jorgensen S.L."/>
            <person name="Zaremba-Niedzwiedzka K."/>
            <person name="Martijn J."/>
            <person name="Lind A.E."/>
            <person name="van Eijk R."/>
            <person name="Schleper C."/>
            <person name="Guy L."/>
            <person name="Ettema T.J."/>
        </authorList>
    </citation>
    <scope>NUCLEOTIDE SEQUENCE</scope>
</reference>
<sequence length="52" mass="6182">MPEHPDFLFWWGIGFAILISIGTIGTTIYTVLESRQKENRFRPTHRRTYPKC</sequence>
<gene>
    <name evidence="2" type="ORF">LCGC14_2070570</name>
</gene>
<keyword evidence="1" id="KW-1133">Transmembrane helix</keyword>
<keyword evidence="1" id="KW-0472">Membrane</keyword>
<comment type="caution">
    <text evidence="2">The sequence shown here is derived from an EMBL/GenBank/DDBJ whole genome shotgun (WGS) entry which is preliminary data.</text>
</comment>
<feature type="transmembrane region" description="Helical" evidence="1">
    <location>
        <begin position="12"/>
        <end position="32"/>
    </location>
</feature>
<accession>A0A0F9GWY4</accession>
<dbReference type="AlphaFoldDB" id="A0A0F9GWY4"/>
<evidence type="ECO:0000313" key="2">
    <source>
        <dbReference type="EMBL" id="KKL73870.1"/>
    </source>
</evidence>